<dbReference type="AlphaFoldDB" id="B2A6G6"/>
<evidence type="ECO:0000256" key="1">
    <source>
        <dbReference type="ARBA" id="ARBA00004141"/>
    </source>
</evidence>
<accession>B2A6G6</accession>
<dbReference type="CDD" id="cd16914">
    <property type="entry name" value="EcfT"/>
    <property type="match status" value="1"/>
</dbReference>
<sequence>MHLERIDYIANFGDSCFHRARPDIKIFFTVLLIILIITSPNLLFLGGLAVFVISLYLIARIPLATTLHLSLYPAFFSLLFAALLSQNSWEVAGIIILRAITAALVLIFLLSTTSYVDIFSRISSLMPSFLADLFLFTYRGIFILLQKSSTMIKAIRLRGGLRPLSLIINIKTTAGMIGLLLIHSITISERVFQVLMIRGYNGSLPCLNFRTNLQREDYLVMFFSIIVLLWAVIIWIRL</sequence>
<dbReference type="Proteomes" id="UP000001683">
    <property type="component" value="Chromosome"/>
</dbReference>
<dbReference type="PANTHER" id="PTHR34857">
    <property type="entry name" value="SLL0384 PROTEIN"/>
    <property type="match status" value="1"/>
</dbReference>
<dbReference type="GO" id="GO:0005886">
    <property type="term" value="C:plasma membrane"/>
    <property type="evidence" value="ECO:0007669"/>
    <property type="project" value="UniProtKB-ARBA"/>
</dbReference>
<evidence type="ECO:0000256" key="4">
    <source>
        <dbReference type="ARBA" id="ARBA00022989"/>
    </source>
</evidence>
<proteinExistence type="predicted"/>
<reference evidence="7 8" key="2">
    <citation type="journal article" date="2011" name="J. Bacteriol.">
        <title>Complete genome sequence of the anaerobic, halophilic alkalithermophile Natranaerobius thermophilus JW/NM-WN-LF.</title>
        <authorList>
            <person name="Zhao B."/>
            <person name="Mesbah N.M."/>
            <person name="Dalin E."/>
            <person name="Goodwin L."/>
            <person name="Nolan M."/>
            <person name="Pitluck S."/>
            <person name="Chertkov O."/>
            <person name="Brettin T.S."/>
            <person name="Han J."/>
            <person name="Larimer F.W."/>
            <person name="Land M.L."/>
            <person name="Hauser L."/>
            <person name="Kyrpides N."/>
            <person name="Wiegel J."/>
        </authorList>
    </citation>
    <scope>NUCLEOTIDE SEQUENCE [LARGE SCALE GENOMIC DNA]</scope>
    <source>
        <strain evidence="8">ATCC BAA-1301 / DSM 18059 / JW/NM-WN-LF</strain>
    </source>
</reference>
<dbReference type="InterPro" id="IPR003339">
    <property type="entry name" value="ABC/ECF_trnsptr_transmembrane"/>
</dbReference>
<dbReference type="EMBL" id="CP001034">
    <property type="protein sequence ID" value="ACB85499.1"/>
    <property type="molecule type" value="Genomic_DNA"/>
</dbReference>
<keyword evidence="8" id="KW-1185">Reference proteome</keyword>
<evidence type="ECO:0000256" key="6">
    <source>
        <dbReference type="SAM" id="Phobius"/>
    </source>
</evidence>
<feature type="transmembrane region" description="Helical" evidence="6">
    <location>
        <begin position="166"/>
        <end position="186"/>
    </location>
</feature>
<keyword evidence="2" id="KW-1003">Cell membrane</keyword>
<evidence type="ECO:0000313" key="7">
    <source>
        <dbReference type="EMBL" id="ACB85499.1"/>
    </source>
</evidence>
<dbReference type="Pfam" id="PF02361">
    <property type="entry name" value="CbiQ"/>
    <property type="match status" value="1"/>
</dbReference>
<evidence type="ECO:0000313" key="8">
    <source>
        <dbReference type="Proteomes" id="UP000001683"/>
    </source>
</evidence>
<feature type="transmembrane region" description="Helical" evidence="6">
    <location>
        <begin position="91"/>
        <end position="110"/>
    </location>
</feature>
<organism evidence="7 8">
    <name type="scientific">Natranaerobius thermophilus (strain ATCC BAA-1301 / DSM 18059 / JW/NM-WN-LF)</name>
    <dbReference type="NCBI Taxonomy" id="457570"/>
    <lineage>
        <taxon>Bacteria</taxon>
        <taxon>Bacillati</taxon>
        <taxon>Bacillota</taxon>
        <taxon>Clostridia</taxon>
        <taxon>Natranaerobiales</taxon>
        <taxon>Natranaerobiaceae</taxon>
        <taxon>Natranaerobius</taxon>
    </lineage>
</organism>
<dbReference type="PANTHER" id="PTHR34857:SF2">
    <property type="entry name" value="SLL0384 PROTEIN"/>
    <property type="match status" value="1"/>
</dbReference>
<keyword evidence="5 6" id="KW-0472">Membrane</keyword>
<feature type="transmembrane region" description="Helical" evidence="6">
    <location>
        <begin position="218"/>
        <end position="236"/>
    </location>
</feature>
<dbReference type="HOGENOM" id="CLU_1168725_0_0_9"/>
<comment type="subcellular location">
    <subcellularLocation>
        <location evidence="1">Membrane</location>
        <topology evidence="1">Multi-pass membrane protein</topology>
    </subcellularLocation>
</comment>
<reference evidence="7 8" key="1">
    <citation type="submission" date="2008-04" db="EMBL/GenBank/DDBJ databases">
        <title>Complete sequence of chromosome of Natranaerobius thermophilus JW/NM-WN-LF.</title>
        <authorList>
            <consortium name="US DOE Joint Genome Institute"/>
            <person name="Copeland A."/>
            <person name="Lucas S."/>
            <person name="Lapidus A."/>
            <person name="Glavina del Rio T."/>
            <person name="Dalin E."/>
            <person name="Tice H."/>
            <person name="Bruce D."/>
            <person name="Goodwin L."/>
            <person name="Pitluck S."/>
            <person name="Chertkov O."/>
            <person name="Brettin T."/>
            <person name="Detter J.C."/>
            <person name="Han C."/>
            <person name="Kuske C.R."/>
            <person name="Schmutz J."/>
            <person name="Larimer F."/>
            <person name="Land M."/>
            <person name="Hauser L."/>
            <person name="Kyrpides N."/>
            <person name="Lykidis A."/>
            <person name="Mesbah N.M."/>
            <person name="Wiegel J."/>
        </authorList>
    </citation>
    <scope>NUCLEOTIDE SEQUENCE [LARGE SCALE GENOMIC DNA]</scope>
    <source>
        <strain evidence="8">ATCC BAA-1301 / DSM 18059 / JW/NM-WN-LF</strain>
    </source>
</reference>
<dbReference type="InterPro" id="IPR051611">
    <property type="entry name" value="ECF_transporter_component"/>
</dbReference>
<feature type="transmembrane region" description="Helical" evidence="6">
    <location>
        <begin position="122"/>
        <end position="145"/>
    </location>
</feature>
<feature type="transmembrane region" description="Helical" evidence="6">
    <location>
        <begin position="65"/>
        <end position="84"/>
    </location>
</feature>
<evidence type="ECO:0000256" key="5">
    <source>
        <dbReference type="ARBA" id="ARBA00023136"/>
    </source>
</evidence>
<keyword evidence="4 6" id="KW-1133">Transmembrane helix</keyword>
<dbReference type="RefSeq" id="WP_012448359.1">
    <property type="nucleotide sequence ID" value="NC_010718.1"/>
</dbReference>
<dbReference type="eggNOG" id="COG0619">
    <property type="taxonomic scope" value="Bacteria"/>
</dbReference>
<protein>
    <submittedName>
        <fullName evidence="7">Cobalt transport protein</fullName>
    </submittedName>
</protein>
<evidence type="ECO:0000256" key="3">
    <source>
        <dbReference type="ARBA" id="ARBA00022692"/>
    </source>
</evidence>
<keyword evidence="3 6" id="KW-0812">Transmembrane</keyword>
<feature type="transmembrane region" description="Helical" evidence="6">
    <location>
        <begin position="26"/>
        <end position="59"/>
    </location>
</feature>
<name>B2A6G6_NATTJ</name>
<dbReference type="KEGG" id="nth:Nther_1928"/>
<evidence type="ECO:0000256" key="2">
    <source>
        <dbReference type="ARBA" id="ARBA00022475"/>
    </source>
</evidence>
<dbReference type="OrthoDB" id="1952270at2"/>
<dbReference type="InParanoid" id="B2A6G6"/>
<dbReference type="STRING" id="457570.Nther_1928"/>
<gene>
    <name evidence="7" type="ordered locus">Nther_1928</name>
</gene>